<evidence type="ECO:0000313" key="1">
    <source>
        <dbReference type="EMBL" id="KAF5792183.1"/>
    </source>
</evidence>
<organism evidence="1 2">
    <name type="scientific">Helianthus annuus</name>
    <name type="common">Common sunflower</name>
    <dbReference type="NCBI Taxonomy" id="4232"/>
    <lineage>
        <taxon>Eukaryota</taxon>
        <taxon>Viridiplantae</taxon>
        <taxon>Streptophyta</taxon>
        <taxon>Embryophyta</taxon>
        <taxon>Tracheophyta</taxon>
        <taxon>Spermatophyta</taxon>
        <taxon>Magnoliopsida</taxon>
        <taxon>eudicotyledons</taxon>
        <taxon>Gunneridae</taxon>
        <taxon>Pentapetalae</taxon>
        <taxon>asterids</taxon>
        <taxon>campanulids</taxon>
        <taxon>Asterales</taxon>
        <taxon>Asteraceae</taxon>
        <taxon>Asteroideae</taxon>
        <taxon>Heliantheae alliance</taxon>
        <taxon>Heliantheae</taxon>
        <taxon>Helianthus</taxon>
    </lineage>
</organism>
<dbReference type="EMBL" id="MNCJ02000324">
    <property type="protein sequence ID" value="KAF5792183.1"/>
    <property type="molecule type" value="Genomic_DNA"/>
</dbReference>
<proteinExistence type="predicted"/>
<protein>
    <submittedName>
        <fullName evidence="1">Uncharacterized protein</fullName>
    </submittedName>
</protein>
<sequence>MFKEDEPLGPVAIRAFSFHSMALFLIMRPPSPINCCTSLLTSSRFTLFPISTPTFHSLHIDLQLVI</sequence>
<reference evidence="1" key="1">
    <citation type="journal article" date="2017" name="Nature">
        <title>The sunflower genome provides insights into oil metabolism, flowering and Asterid evolution.</title>
        <authorList>
            <person name="Badouin H."/>
            <person name="Gouzy J."/>
            <person name="Grassa C.J."/>
            <person name="Murat F."/>
            <person name="Staton S.E."/>
            <person name="Cottret L."/>
            <person name="Lelandais-Briere C."/>
            <person name="Owens G.L."/>
            <person name="Carrere S."/>
            <person name="Mayjonade B."/>
            <person name="Legrand L."/>
            <person name="Gill N."/>
            <person name="Kane N.C."/>
            <person name="Bowers J.E."/>
            <person name="Hubner S."/>
            <person name="Bellec A."/>
            <person name="Berard A."/>
            <person name="Berges H."/>
            <person name="Blanchet N."/>
            <person name="Boniface M.C."/>
            <person name="Brunel D."/>
            <person name="Catrice O."/>
            <person name="Chaidir N."/>
            <person name="Claudel C."/>
            <person name="Donnadieu C."/>
            <person name="Faraut T."/>
            <person name="Fievet G."/>
            <person name="Helmstetter N."/>
            <person name="King M."/>
            <person name="Knapp S.J."/>
            <person name="Lai Z."/>
            <person name="Le Paslier M.C."/>
            <person name="Lippi Y."/>
            <person name="Lorenzon L."/>
            <person name="Mandel J.R."/>
            <person name="Marage G."/>
            <person name="Marchand G."/>
            <person name="Marquand E."/>
            <person name="Bret-Mestries E."/>
            <person name="Morien E."/>
            <person name="Nambeesan S."/>
            <person name="Nguyen T."/>
            <person name="Pegot-Espagnet P."/>
            <person name="Pouilly N."/>
            <person name="Raftis F."/>
            <person name="Sallet E."/>
            <person name="Schiex T."/>
            <person name="Thomas J."/>
            <person name="Vandecasteele C."/>
            <person name="Vares D."/>
            <person name="Vear F."/>
            <person name="Vautrin S."/>
            <person name="Crespi M."/>
            <person name="Mangin B."/>
            <person name="Burke J.M."/>
            <person name="Salse J."/>
            <person name="Munos S."/>
            <person name="Vincourt P."/>
            <person name="Rieseberg L.H."/>
            <person name="Langlade N.B."/>
        </authorList>
    </citation>
    <scope>NUCLEOTIDE SEQUENCE</scope>
    <source>
        <tissue evidence="1">Leaves</tissue>
    </source>
</reference>
<comment type="caution">
    <text evidence="1">The sequence shown here is derived from an EMBL/GenBank/DDBJ whole genome shotgun (WGS) entry which is preliminary data.</text>
</comment>
<gene>
    <name evidence="1" type="ORF">HanXRQr2_Chr09g0403191</name>
</gene>
<dbReference type="Gramene" id="mRNA:HanXRQr2_Chr09g0403191">
    <property type="protein sequence ID" value="CDS:HanXRQr2_Chr09g0403191.1"/>
    <property type="gene ID" value="HanXRQr2_Chr09g0403191"/>
</dbReference>
<keyword evidence="2" id="KW-1185">Reference proteome</keyword>
<dbReference type="AlphaFoldDB" id="A0A9K3I837"/>
<reference evidence="1" key="2">
    <citation type="submission" date="2020-06" db="EMBL/GenBank/DDBJ databases">
        <title>Helianthus annuus Genome sequencing and assembly Release 2.</title>
        <authorList>
            <person name="Gouzy J."/>
            <person name="Langlade N."/>
            <person name="Munos S."/>
        </authorList>
    </citation>
    <scope>NUCLEOTIDE SEQUENCE</scope>
    <source>
        <tissue evidence="1">Leaves</tissue>
    </source>
</reference>
<evidence type="ECO:0000313" key="2">
    <source>
        <dbReference type="Proteomes" id="UP000215914"/>
    </source>
</evidence>
<name>A0A9K3I837_HELAN</name>
<accession>A0A9K3I837</accession>
<dbReference type="Proteomes" id="UP000215914">
    <property type="component" value="Unassembled WGS sequence"/>
</dbReference>